<reference evidence="1" key="1">
    <citation type="submission" date="2020-02" db="EMBL/GenBank/DDBJ databases">
        <authorList>
            <person name="Meier V. D."/>
        </authorList>
    </citation>
    <scope>NUCLEOTIDE SEQUENCE</scope>
    <source>
        <strain evidence="1">AVDCRST_MAG93</strain>
    </source>
</reference>
<proteinExistence type="predicted"/>
<evidence type="ECO:0000313" key="1">
    <source>
        <dbReference type="EMBL" id="CAA9366986.1"/>
    </source>
</evidence>
<protein>
    <recommendedName>
        <fullName evidence="2">VRR-NUC domain-containing protein</fullName>
    </recommendedName>
</protein>
<dbReference type="AlphaFoldDB" id="A0A6J4MTP4"/>
<name>A0A6J4MTP4_9CHLR</name>
<sequence>MAPVREVQTQPSVWGEKMITVRSAEVCKELQSISAVSVPPERVFLPEALGGQGQTVVSVPKCFVAFDARRADPNQDTHDKKSSMIGGLDKYAEYAVLRALQESGWQGRWIDNWKGPKFWKSLGELERTLPVGPAKVLFDEICSYNPGRNRGRSWGCWDIFAWRDDSMLFVECKRRKKDRLNDNQRGWLAAGLRMQQELRHLPPASFWIVEWQKRCPFCHNVIEDGLVDTCAQCKRDLPG</sequence>
<gene>
    <name evidence="1" type="ORF">AVDCRST_MAG93-8052</name>
</gene>
<organism evidence="1">
    <name type="scientific">uncultured Chloroflexia bacterium</name>
    <dbReference type="NCBI Taxonomy" id="1672391"/>
    <lineage>
        <taxon>Bacteria</taxon>
        <taxon>Bacillati</taxon>
        <taxon>Chloroflexota</taxon>
        <taxon>Chloroflexia</taxon>
        <taxon>environmental samples</taxon>
    </lineage>
</organism>
<accession>A0A6J4MTP4</accession>
<evidence type="ECO:0008006" key="2">
    <source>
        <dbReference type="Google" id="ProtNLM"/>
    </source>
</evidence>
<dbReference type="EMBL" id="CADCTR010002713">
    <property type="protein sequence ID" value="CAA9366986.1"/>
    <property type="molecule type" value="Genomic_DNA"/>
</dbReference>